<evidence type="ECO:0000256" key="3">
    <source>
        <dbReference type="ARBA" id="ARBA00022840"/>
    </source>
</evidence>
<protein>
    <submittedName>
        <fullName evidence="5">Fe(3+)-transporting ATPase</fullName>
    </submittedName>
</protein>
<accession>A0ABN0RKI5</accession>
<evidence type="ECO:0000313" key="5">
    <source>
        <dbReference type="EMBL" id="EWH12034.1"/>
    </source>
</evidence>
<dbReference type="SUPFAM" id="SSF52540">
    <property type="entry name" value="P-loop containing nucleoside triphosphate hydrolases"/>
    <property type="match status" value="1"/>
</dbReference>
<dbReference type="EMBL" id="ARZX01000024">
    <property type="protein sequence ID" value="EWH12034.1"/>
    <property type="molecule type" value="Genomic_DNA"/>
</dbReference>
<dbReference type="InterPro" id="IPR003593">
    <property type="entry name" value="AAA+_ATPase"/>
</dbReference>
<dbReference type="RefSeq" id="WP_034646717.1">
    <property type="nucleotide sequence ID" value="NZ_ARZX01000024.1"/>
</dbReference>
<dbReference type="Pfam" id="PF00005">
    <property type="entry name" value="ABC_tran"/>
    <property type="match status" value="1"/>
</dbReference>
<dbReference type="PROSITE" id="PS00211">
    <property type="entry name" value="ABC_TRANSPORTER_1"/>
    <property type="match status" value="1"/>
</dbReference>
<dbReference type="Gene3D" id="3.40.50.300">
    <property type="entry name" value="P-loop containing nucleotide triphosphate hydrolases"/>
    <property type="match status" value="1"/>
</dbReference>
<gene>
    <name evidence="5" type="ORF">KLA_15085</name>
</gene>
<keyword evidence="3" id="KW-0067">ATP-binding</keyword>
<dbReference type="Proteomes" id="UP000019275">
    <property type="component" value="Unassembled WGS sequence"/>
</dbReference>
<comment type="caution">
    <text evidence="5">The sequence shown here is derived from an EMBL/GenBank/DDBJ whole genome shotgun (WGS) entry which is preliminary data.</text>
</comment>
<keyword evidence="2" id="KW-0547">Nucleotide-binding</keyword>
<evidence type="ECO:0000259" key="4">
    <source>
        <dbReference type="PROSITE" id="PS50893"/>
    </source>
</evidence>
<dbReference type="InterPro" id="IPR050093">
    <property type="entry name" value="ABC_SmlMolc_Importer"/>
</dbReference>
<dbReference type="PANTHER" id="PTHR42781:SF4">
    <property type="entry name" value="SPERMIDINE_PUTRESCINE IMPORT ATP-BINDING PROTEIN POTA"/>
    <property type="match status" value="1"/>
</dbReference>
<evidence type="ECO:0000256" key="2">
    <source>
        <dbReference type="ARBA" id="ARBA00022741"/>
    </source>
</evidence>
<keyword evidence="6" id="KW-1185">Reference proteome</keyword>
<dbReference type="PROSITE" id="PS50893">
    <property type="entry name" value="ABC_TRANSPORTER_2"/>
    <property type="match status" value="1"/>
</dbReference>
<sequence length="323" mass="36993">MLHVNNISFSYNTTPVLKNIDFTVNEGEYLAVLGESGSGKSTLLKIIYGLLQLKEGTIFWKDNQVLGPDYNLIPGEKYMKYLSQDFDLMPFLTVEENVSQYLSVFYPEELKERTEELLEMLEMTSFAKTKVKLLSGGQQQRVALARVLAQEPELLLLDEPFSHIDNFRKNSLRRRLFGYLKMKKITCIVATHDEKEVLPFADRILVIKDEEIIANEKTETLYNNPKSLYIASLFAEANLVPASTIKENTDTKKQIVVYAHEFKVSETSGIQVRVINSYAMGAYYLMEGVTEEQSLFFTHPKSIEVGKKVFLNVSLEIINKRIE</sequence>
<dbReference type="InterPro" id="IPR017871">
    <property type="entry name" value="ABC_transporter-like_CS"/>
</dbReference>
<reference evidence="5 6" key="1">
    <citation type="journal article" date="2014" name="Genome Announc.">
        <title>Draft Genome Sequence of the Carrageenan-Degrading Bacterium Cellulophaga sp. Strain KL-A, Isolated from Decaying Marine Algae.</title>
        <authorList>
            <person name="Shan D."/>
            <person name="Ying J."/>
            <person name="Li X."/>
            <person name="Gao Z."/>
            <person name="Wei G."/>
            <person name="Shao Z."/>
        </authorList>
    </citation>
    <scope>NUCLEOTIDE SEQUENCE [LARGE SCALE GENOMIC DNA]</scope>
    <source>
        <strain evidence="5 6">KL-A</strain>
    </source>
</reference>
<dbReference type="InterPro" id="IPR003439">
    <property type="entry name" value="ABC_transporter-like_ATP-bd"/>
</dbReference>
<dbReference type="PANTHER" id="PTHR42781">
    <property type="entry name" value="SPERMIDINE/PUTRESCINE IMPORT ATP-BINDING PROTEIN POTA"/>
    <property type="match status" value="1"/>
</dbReference>
<keyword evidence="1" id="KW-0813">Transport</keyword>
<dbReference type="InterPro" id="IPR027417">
    <property type="entry name" value="P-loop_NTPase"/>
</dbReference>
<proteinExistence type="predicted"/>
<evidence type="ECO:0000256" key="1">
    <source>
        <dbReference type="ARBA" id="ARBA00022448"/>
    </source>
</evidence>
<dbReference type="SMART" id="SM00382">
    <property type="entry name" value="AAA"/>
    <property type="match status" value="1"/>
</dbReference>
<evidence type="ECO:0000313" key="6">
    <source>
        <dbReference type="Proteomes" id="UP000019275"/>
    </source>
</evidence>
<name>A0ABN0RKI5_9FLAO</name>
<organism evidence="5 6">
    <name type="scientific">Cellulophaga geojensis KL-A</name>
    <dbReference type="NCBI Taxonomy" id="1328323"/>
    <lineage>
        <taxon>Bacteria</taxon>
        <taxon>Pseudomonadati</taxon>
        <taxon>Bacteroidota</taxon>
        <taxon>Flavobacteriia</taxon>
        <taxon>Flavobacteriales</taxon>
        <taxon>Flavobacteriaceae</taxon>
        <taxon>Cellulophaga</taxon>
    </lineage>
</organism>
<feature type="domain" description="ABC transporter" evidence="4">
    <location>
        <begin position="2"/>
        <end position="234"/>
    </location>
</feature>